<evidence type="ECO:0000256" key="6">
    <source>
        <dbReference type="SAM" id="Phobius"/>
    </source>
</evidence>
<proteinExistence type="inferred from homology"/>
<dbReference type="PANTHER" id="PTHR34478">
    <property type="entry name" value="PROTEIN LEMA"/>
    <property type="match status" value="1"/>
</dbReference>
<dbReference type="InterPro" id="IPR007156">
    <property type="entry name" value="MamQ_LemA"/>
</dbReference>
<protein>
    <submittedName>
        <fullName evidence="7">LemA family protein</fullName>
    </submittedName>
</protein>
<sequence length="181" mass="20611">MGWIIAIIVVIVLFVIITYNSLIVKRNQVKNGWYQIDVQLKRRYDLIPNLVETVKGYAAHEKEVLEKVAELRSVALGAKTPSDVAKVNDQLTAALKTLFAVAENYPALKANENFLRLQEELSATENKIAFARQFYNDVVMSYNIAIQRFPSNIIAGIFRFTPQDFYSIPEAEKEPVKVKFV</sequence>
<evidence type="ECO:0000256" key="1">
    <source>
        <dbReference type="ARBA" id="ARBA00004167"/>
    </source>
</evidence>
<comment type="caution">
    <text evidence="7">The sequence shown here is derived from an EMBL/GenBank/DDBJ whole genome shotgun (WGS) entry which is preliminary data.</text>
</comment>
<keyword evidence="5 6" id="KW-0472">Membrane</keyword>
<evidence type="ECO:0000256" key="3">
    <source>
        <dbReference type="ARBA" id="ARBA00022692"/>
    </source>
</evidence>
<comment type="similarity">
    <text evidence="2">Belongs to the LemA family.</text>
</comment>
<feature type="transmembrane region" description="Helical" evidence="6">
    <location>
        <begin position="6"/>
        <end position="24"/>
    </location>
</feature>
<name>A0A7C6E9C7_UNCW3</name>
<dbReference type="InterPro" id="IPR023353">
    <property type="entry name" value="LemA-like_dom_sf"/>
</dbReference>
<dbReference type="GO" id="GO:0016020">
    <property type="term" value="C:membrane"/>
    <property type="evidence" value="ECO:0007669"/>
    <property type="project" value="UniProtKB-SubCell"/>
</dbReference>
<evidence type="ECO:0000256" key="4">
    <source>
        <dbReference type="ARBA" id="ARBA00022989"/>
    </source>
</evidence>
<reference evidence="7" key="1">
    <citation type="journal article" date="2020" name="mSystems">
        <title>Genome- and Community-Level Interaction Insights into Carbon Utilization and Element Cycling Functions of Hydrothermarchaeota in Hydrothermal Sediment.</title>
        <authorList>
            <person name="Zhou Z."/>
            <person name="Liu Y."/>
            <person name="Xu W."/>
            <person name="Pan J."/>
            <person name="Luo Z.H."/>
            <person name="Li M."/>
        </authorList>
    </citation>
    <scope>NUCLEOTIDE SEQUENCE [LARGE SCALE GENOMIC DNA]</scope>
    <source>
        <strain evidence="7">SpSt-876</strain>
    </source>
</reference>
<keyword evidence="3 6" id="KW-0812">Transmembrane</keyword>
<gene>
    <name evidence="7" type="ORF">ENW73_00700</name>
</gene>
<dbReference type="PANTHER" id="PTHR34478:SF2">
    <property type="entry name" value="MEMBRANE PROTEIN"/>
    <property type="match status" value="1"/>
</dbReference>
<comment type="subcellular location">
    <subcellularLocation>
        <location evidence="1">Membrane</location>
        <topology evidence="1">Single-pass membrane protein</topology>
    </subcellularLocation>
</comment>
<evidence type="ECO:0000256" key="2">
    <source>
        <dbReference type="ARBA" id="ARBA00008854"/>
    </source>
</evidence>
<keyword evidence="4 6" id="KW-1133">Transmembrane helix</keyword>
<dbReference type="Pfam" id="PF04011">
    <property type="entry name" value="LemA"/>
    <property type="match status" value="1"/>
</dbReference>
<evidence type="ECO:0000313" key="7">
    <source>
        <dbReference type="EMBL" id="HHS51374.1"/>
    </source>
</evidence>
<evidence type="ECO:0000256" key="5">
    <source>
        <dbReference type="ARBA" id="ARBA00023136"/>
    </source>
</evidence>
<accession>A0A7C6E9C7</accession>
<dbReference type="Gene3D" id="1.20.1440.20">
    <property type="entry name" value="LemA-like domain"/>
    <property type="match status" value="1"/>
</dbReference>
<organism evidence="7">
    <name type="scientific">candidate division WOR-3 bacterium</name>
    <dbReference type="NCBI Taxonomy" id="2052148"/>
    <lineage>
        <taxon>Bacteria</taxon>
        <taxon>Bacteria division WOR-3</taxon>
    </lineage>
</organism>
<dbReference type="EMBL" id="DTLI01000017">
    <property type="protein sequence ID" value="HHS51374.1"/>
    <property type="molecule type" value="Genomic_DNA"/>
</dbReference>
<dbReference type="SUPFAM" id="SSF140478">
    <property type="entry name" value="LemA-like"/>
    <property type="match status" value="1"/>
</dbReference>
<dbReference type="AlphaFoldDB" id="A0A7C6E9C7"/>